<keyword evidence="3" id="KW-1185">Reference proteome</keyword>
<dbReference type="AlphaFoldDB" id="A0A9P1INZ8"/>
<sequence length="162" mass="19419">MSFSRKIIIFSILTYNCIFGTFINVELNLKCRAKLFWSYSFDIYEHDYATGNDLVEQNREWFDVEGDEVVWKSFEYSEGDGIWDKQYEFFFNLRHNCGNYTEKIAKSRFEEKHTRLYISHIPVDAVEFNTTISTFLDDFGQWKFRPNSNPKKPHRLNASDEE</sequence>
<accession>A0A9P1INZ8</accession>
<keyword evidence="1" id="KW-0472">Membrane</keyword>
<feature type="transmembrane region" description="Helical" evidence="1">
    <location>
        <begin position="7"/>
        <end position="25"/>
    </location>
</feature>
<dbReference type="InterPro" id="IPR008588">
    <property type="entry name" value="DUF870_CAE_spp"/>
</dbReference>
<proteinExistence type="predicted"/>
<name>A0A9P1INZ8_9PELO</name>
<keyword evidence="1" id="KW-0812">Transmembrane</keyword>
<dbReference type="PANTHER" id="PTHR21479">
    <property type="match status" value="1"/>
</dbReference>
<organism evidence="2 3">
    <name type="scientific">Caenorhabditis angaria</name>
    <dbReference type="NCBI Taxonomy" id="860376"/>
    <lineage>
        <taxon>Eukaryota</taxon>
        <taxon>Metazoa</taxon>
        <taxon>Ecdysozoa</taxon>
        <taxon>Nematoda</taxon>
        <taxon>Chromadorea</taxon>
        <taxon>Rhabditida</taxon>
        <taxon>Rhabditina</taxon>
        <taxon>Rhabditomorpha</taxon>
        <taxon>Rhabditoidea</taxon>
        <taxon>Rhabditidae</taxon>
        <taxon>Peloderinae</taxon>
        <taxon>Caenorhabditis</taxon>
    </lineage>
</organism>
<dbReference type="EMBL" id="CANHGI010000004">
    <property type="protein sequence ID" value="CAI5448384.1"/>
    <property type="molecule type" value="Genomic_DNA"/>
</dbReference>
<evidence type="ECO:0000313" key="3">
    <source>
        <dbReference type="Proteomes" id="UP001152747"/>
    </source>
</evidence>
<evidence type="ECO:0000256" key="1">
    <source>
        <dbReference type="SAM" id="Phobius"/>
    </source>
</evidence>
<keyword evidence="1" id="KW-1133">Transmembrane helix</keyword>
<comment type="caution">
    <text evidence="2">The sequence shown here is derived from an EMBL/GenBank/DDBJ whole genome shotgun (WGS) entry which is preliminary data.</text>
</comment>
<evidence type="ECO:0000313" key="2">
    <source>
        <dbReference type="EMBL" id="CAI5448384.1"/>
    </source>
</evidence>
<dbReference type="Proteomes" id="UP001152747">
    <property type="component" value="Unassembled WGS sequence"/>
</dbReference>
<gene>
    <name evidence="2" type="ORF">CAMP_LOCUS11021</name>
</gene>
<dbReference type="Pfam" id="PF05912">
    <property type="entry name" value="DUF870"/>
    <property type="match status" value="1"/>
</dbReference>
<reference evidence="2" key="1">
    <citation type="submission" date="2022-11" db="EMBL/GenBank/DDBJ databases">
        <authorList>
            <person name="Kikuchi T."/>
        </authorList>
    </citation>
    <scope>NUCLEOTIDE SEQUENCE</scope>
    <source>
        <strain evidence="2">PS1010</strain>
    </source>
</reference>
<protein>
    <submittedName>
        <fullName evidence="2">Uncharacterized protein</fullName>
    </submittedName>
</protein>